<dbReference type="InterPro" id="IPR013216">
    <property type="entry name" value="Methyltransf_11"/>
</dbReference>
<feature type="non-terminal residue" evidence="3">
    <location>
        <position position="1"/>
    </location>
</feature>
<dbReference type="PANTHER" id="PTHR42912:SF93">
    <property type="entry name" value="N6-ADENOSINE-METHYLTRANSFERASE TMT1A"/>
    <property type="match status" value="1"/>
</dbReference>
<evidence type="ECO:0000259" key="2">
    <source>
        <dbReference type="Pfam" id="PF08241"/>
    </source>
</evidence>
<dbReference type="InterPro" id="IPR050508">
    <property type="entry name" value="Methyltransf_Superfamily"/>
</dbReference>
<dbReference type="Pfam" id="PF08241">
    <property type="entry name" value="Methyltransf_11"/>
    <property type="match status" value="1"/>
</dbReference>
<dbReference type="PANTHER" id="PTHR42912">
    <property type="entry name" value="METHYLTRANSFERASE"/>
    <property type="match status" value="1"/>
</dbReference>
<dbReference type="Proteomes" id="UP001189429">
    <property type="component" value="Unassembled WGS sequence"/>
</dbReference>
<comment type="caution">
    <text evidence="3">The sequence shown here is derived from an EMBL/GenBank/DDBJ whole genome shotgun (WGS) entry which is preliminary data.</text>
</comment>
<feature type="domain" description="Methyltransferase type 11" evidence="2">
    <location>
        <begin position="106"/>
        <end position="203"/>
    </location>
</feature>
<keyword evidence="4" id="KW-1185">Reference proteome</keyword>
<protein>
    <recommendedName>
        <fullName evidence="2">Methyltransferase type 11 domain-containing protein</fullName>
    </recommendedName>
</protein>
<dbReference type="Gene3D" id="3.40.50.150">
    <property type="entry name" value="Vaccinia Virus protein VP39"/>
    <property type="match status" value="1"/>
</dbReference>
<dbReference type="CDD" id="cd02440">
    <property type="entry name" value="AdoMet_MTases"/>
    <property type="match status" value="1"/>
</dbReference>
<feature type="compositionally biased region" description="Pro residues" evidence="1">
    <location>
        <begin position="227"/>
        <end position="241"/>
    </location>
</feature>
<feature type="region of interest" description="Disordered" evidence="1">
    <location>
        <begin position="224"/>
        <end position="243"/>
    </location>
</feature>
<evidence type="ECO:0000313" key="3">
    <source>
        <dbReference type="EMBL" id="CAK0848653.1"/>
    </source>
</evidence>
<name>A0ABN9TRA9_9DINO</name>
<accession>A0ABN9TRA9</accession>
<proteinExistence type="predicted"/>
<dbReference type="InterPro" id="IPR029063">
    <property type="entry name" value="SAM-dependent_MTases_sf"/>
</dbReference>
<gene>
    <name evidence="3" type="ORF">PCOR1329_LOCUS41545</name>
</gene>
<dbReference type="EMBL" id="CAUYUJ010014996">
    <property type="protein sequence ID" value="CAK0848653.1"/>
    <property type="molecule type" value="Genomic_DNA"/>
</dbReference>
<evidence type="ECO:0000256" key="1">
    <source>
        <dbReference type="SAM" id="MobiDB-lite"/>
    </source>
</evidence>
<sequence length="341" mass="35894">HLGLRFASQAVRAVMPGLSDVAARIVGRRSAGLCRRGQGDAVGRCRRGRAGHVRHTSDVAGASTFSKFDAAAKAATFSLVFDAGLPMWEKLAEMVEREAQRPTRLLDVGSGPGEPGCYLAARLGCAAVVSDVVPPMVAAAGRRIEARGSRGVEARELDLQDLSSLEPESFDLVSSAHAYPFALDKPRALAEALRVLRPGGLFAGVVWKSFELLPLAGAMLGAVTGTPPSPPPEGAPPPPPVSLGDREAFEGLLSGAGFEPRSWTEDEVTFAIDDEDLAAKYCALPVWDRLTELSQGPIPDAWERYAAAWPEVCAARGHLSDAGFTIGGVYCVAVARKPAAS</sequence>
<reference evidence="3" key="1">
    <citation type="submission" date="2023-10" db="EMBL/GenBank/DDBJ databases">
        <authorList>
            <person name="Chen Y."/>
            <person name="Shah S."/>
            <person name="Dougan E. K."/>
            <person name="Thang M."/>
            <person name="Chan C."/>
        </authorList>
    </citation>
    <scope>NUCLEOTIDE SEQUENCE [LARGE SCALE GENOMIC DNA]</scope>
</reference>
<evidence type="ECO:0000313" key="4">
    <source>
        <dbReference type="Proteomes" id="UP001189429"/>
    </source>
</evidence>
<organism evidence="3 4">
    <name type="scientific">Prorocentrum cordatum</name>
    <dbReference type="NCBI Taxonomy" id="2364126"/>
    <lineage>
        <taxon>Eukaryota</taxon>
        <taxon>Sar</taxon>
        <taxon>Alveolata</taxon>
        <taxon>Dinophyceae</taxon>
        <taxon>Prorocentrales</taxon>
        <taxon>Prorocentraceae</taxon>
        <taxon>Prorocentrum</taxon>
    </lineage>
</organism>
<dbReference type="SUPFAM" id="SSF53335">
    <property type="entry name" value="S-adenosyl-L-methionine-dependent methyltransferases"/>
    <property type="match status" value="1"/>
</dbReference>